<feature type="transmembrane region" description="Helical" evidence="2">
    <location>
        <begin position="56"/>
        <end position="76"/>
    </location>
</feature>
<dbReference type="Proteomes" id="UP001162131">
    <property type="component" value="Unassembled WGS sequence"/>
</dbReference>
<evidence type="ECO:0000313" key="3">
    <source>
        <dbReference type="EMBL" id="CAG9335224.1"/>
    </source>
</evidence>
<feature type="transmembrane region" description="Helical" evidence="2">
    <location>
        <begin position="195"/>
        <end position="217"/>
    </location>
</feature>
<dbReference type="InterPro" id="IPR039672">
    <property type="entry name" value="MFS_2"/>
</dbReference>
<feature type="transmembrane region" description="Helical" evidence="2">
    <location>
        <begin position="384"/>
        <end position="401"/>
    </location>
</feature>
<dbReference type="InterPro" id="IPR036259">
    <property type="entry name" value="MFS_trans_sf"/>
</dbReference>
<keyword evidence="2" id="KW-0472">Membrane</keyword>
<protein>
    <submittedName>
        <fullName evidence="3">Uncharacterized protein</fullName>
    </submittedName>
</protein>
<dbReference type="GO" id="GO:0015293">
    <property type="term" value="F:symporter activity"/>
    <property type="evidence" value="ECO:0007669"/>
    <property type="project" value="InterPro"/>
</dbReference>
<dbReference type="GO" id="GO:0008643">
    <property type="term" value="P:carbohydrate transport"/>
    <property type="evidence" value="ECO:0007669"/>
    <property type="project" value="InterPro"/>
</dbReference>
<comment type="caution">
    <text evidence="3">The sequence shown here is derived from an EMBL/GenBank/DDBJ whole genome shotgun (WGS) entry which is preliminary data.</text>
</comment>
<keyword evidence="4" id="KW-1185">Reference proteome</keyword>
<feature type="transmembrane region" description="Helical" evidence="2">
    <location>
        <begin position="331"/>
        <end position="348"/>
    </location>
</feature>
<keyword evidence="2" id="KW-1133">Transmembrane helix</keyword>
<reference evidence="3" key="1">
    <citation type="submission" date="2021-09" db="EMBL/GenBank/DDBJ databases">
        <authorList>
            <consortium name="AG Swart"/>
            <person name="Singh M."/>
            <person name="Singh A."/>
            <person name="Seah K."/>
            <person name="Emmerich C."/>
        </authorList>
    </citation>
    <scope>NUCLEOTIDE SEQUENCE</scope>
    <source>
        <strain evidence="3">ATCC30299</strain>
    </source>
</reference>
<accession>A0AAU9KEB7</accession>
<proteinExistence type="inferred from homology"/>
<dbReference type="EMBL" id="CAJZBQ010000062">
    <property type="protein sequence ID" value="CAG9335224.1"/>
    <property type="molecule type" value="Genomic_DNA"/>
</dbReference>
<feature type="transmembrane region" description="Helical" evidence="2">
    <location>
        <begin position="12"/>
        <end position="36"/>
    </location>
</feature>
<comment type="similarity">
    <text evidence="1">Belongs to the major facilitator superfamily.</text>
</comment>
<feature type="transmembrane region" description="Helical" evidence="2">
    <location>
        <begin position="452"/>
        <end position="475"/>
    </location>
</feature>
<feature type="transmembrane region" description="Helical" evidence="2">
    <location>
        <begin position="408"/>
        <end position="429"/>
    </location>
</feature>
<gene>
    <name evidence="3" type="ORF">BSTOLATCC_MIC63702</name>
</gene>
<dbReference type="AlphaFoldDB" id="A0AAU9KEB7"/>
<dbReference type="Pfam" id="PF13347">
    <property type="entry name" value="MFS_2"/>
    <property type="match status" value="1"/>
</dbReference>
<keyword evidence="2" id="KW-0812">Transmembrane</keyword>
<evidence type="ECO:0000256" key="2">
    <source>
        <dbReference type="SAM" id="Phobius"/>
    </source>
</evidence>
<feature type="transmembrane region" description="Helical" evidence="2">
    <location>
        <begin position="124"/>
        <end position="148"/>
    </location>
</feature>
<dbReference type="PANTHER" id="PTHR11328:SF28">
    <property type="entry name" value="MAJOR FACILITATOR SUPERFAMILY DOMAIN-CONTAINING PROTEIN 12"/>
    <property type="match status" value="1"/>
</dbReference>
<name>A0AAU9KEB7_9CILI</name>
<feature type="transmembrane region" description="Helical" evidence="2">
    <location>
        <begin position="360"/>
        <end position="378"/>
    </location>
</feature>
<organism evidence="3 4">
    <name type="scientific">Blepharisma stoltei</name>
    <dbReference type="NCBI Taxonomy" id="1481888"/>
    <lineage>
        <taxon>Eukaryota</taxon>
        <taxon>Sar</taxon>
        <taxon>Alveolata</taxon>
        <taxon>Ciliophora</taxon>
        <taxon>Postciliodesmatophora</taxon>
        <taxon>Heterotrichea</taxon>
        <taxon>Heterotrichida</taxon>
        <taxon>Blepharismidae</taxon>
        <taxon>Blepharisma</taxon>
    </lineage>
</organism>
<feature type="transmembrane region" description="Helical" evidence="2">
    <location>
        <begin position="300"/>
        <end position="319"/>
    </location>
</feature>
<dbReference type="GO" id="GO:0005886">
    <property type="term" value="C:plasma membrane"/>
    <property type="evidence" value="ECO:0007669"/>
    <property type="project" value="TreeGrafter"/>
</dbReference>
<dbReference type="PANTHER" id="PTHR11328">
    <property type="entry name" value="MAJOR FACILITATOR SUPERFAMILY DOMAIN-CONTAINING PROTEIN"/>
    <property type="match status" value="1"/>
</dbReference>
<sequence length="493" mass="54586">MSARLIDTKYDGLTTFSTWLFGVGHVMNDLCAAVWFNYLLYYLADVQRVDSATAGAVMLAGQLADGISTPLVGLYSDRFVTKIGKRKPWYIFGTILVPICFFWVFEECFPCTNLSGAADLAVSMIWYCAWAAFFNVGWAAIQISHLALIPQLSPLKETKDKLIGIRTGFTYIANIAVLLIALLLFKTISRPVLQFTVLTLIVLIGGGIINVMFILFINEVELSRIAGASYLQLGSLLSQNGARNQEEQATKSEDVQTIEVEDSPAMEEKKMTWRDWLKDTQIYPVGLCYMMARLANNVSTAMMPFYLTAVLGMGGVHTIEQASKKTPWELALIPLCMYIGSVSMSFYIKAITNYVSRKIQFFIGTVCVVIGSIPMLFLEHSEQYVMVPLSIVLGIGFTFELNNSQSFIAAFVGAQGTTGAFVWGIISLFDKFSSGIALFLLTNLGSLDDKEYIRITVTGLPLVASIAGTLILFFIKPQQEFSKVDADKNKELE</sequence>
<feature type="transmembrane region" description="Helical" evidence="2">
    <location>
        <begin position="88"/>
        <end position="104"/>
    </location>
</feature>
<feature type="transmembrane region" description="Helical" evidence="2">
    <location>
        <begin position="169"/>
        <end position="189"/>
    </location>
</feature>
<dbReference type="Gene3D" id="1.20.1250.20">
    <property type="entry name" value="MFS general substrate transporter like domains"/>
    <property type="match status" value="2"/>
</dbReference>
<dbReference type="SUPFAM" id="SSF103473">
    <property type="entry name" value="MFS general substrate transporter"/>
    <property type="match status" value="1"/>
</dbReference>
<evidence type="ECO:0000256" key="1">
    <source>
        <dbReference type="ARBA" id="ARBA00008335"/>
    </source>
</evidence>
<evidence type="ECO:0000313" key="4">
    <source>
        <dbReference type="Proteomes" id="UP001162131"/>
    </source>
</evidence>